<gene>
    <name evidence="6" type="primary">ppk</name>
    <name evidence="13" type="ORF">WG926_06440</name>
</gene>
<comment type="caution">
    <text evidence="13">The sequence shown here is derived from an EMBL/GenBank/DDBJ whole genome shotgun (WGS) entry which is preliminary data.</text>
</comment>
<comment type="cofactor">
    <cofactor evidence="6">
        <name>Mg(2+)</name>
        <dbReference type="ChEBI" id="CHEBI:18420"/>
    </cofactor>
</comment>
<keyword evidence="5 6" id="KW-0067">ATP-binding</keyword>
<dbReference type="InterPro" id="IPR036832">
    <property type="entry name" value="PPK_N_dom_sf"/>
</dbReference>
<dbReference type="CDD" id="cd09165">
    <property type="entry name" value="PLDc_PaPPK1_C1_like"/>
    <property type="match status" value="1"/>
</dbReference>
<dbReference type="Proteomes" id="UP001413721">
    <property type="component" value="Unassembled WGS sequence"/>
</dbReference>
<dbReference type="GO" id="GO:0008976">
    <property type="term" value="F:polyphosphate kinase activity"/>
    <property type="evidence" value="ECO:0007669"/>
    <property type="project" value="UniProtKB-EC"/>
</dbReference>
<evidence type="ECO:0000313" key="13">
    <source>
        <dbReference type="EMBL" id="MEN2987934.1"/>
    </source>
</evidence>
<feature type="binding site" evidence="6">
    <location>
        <position position="503"/>
    </location>
    <ligand>
        <name>Mg(2+)</name>
        <dbReference type="ChEBI" id="CHEBI:18420"/>
    </ligand>
</feature>
<dbReference type="SUPFAM" id="SSF140356">
    <property type="entry name" value="PPK N-terminal domain-like"/>
    <property type="match status" value="1"/>
</dbReference>
<feature type="binding site" evidence="6">
    <location>
        <position position="150"/>
    </location>
    <ligand>
        <name>ATP</name>
        <dbReference type="ChEBI" id="CHEBI:30616"/>
    </ligand>
</feature>
<feature type="region of interest" description="Disordered" evidence="8">
    <location>
        <begin position="78"/>
        <end position="104"/>
    </location>
</feature>
<evidence type="ECO:0000256" key="6">
    <source>
        <dbReference type="HAMAP-Rule" id="MF_00347"/>
    </source>
</evidence>
<feature type="domain" description="Polyphosphate kinase middle" evidence="9">
    <location>
        <begin position="226"/>
        <end position="401"/>
    </location>
</feature>
<name>A0ABU9YGK8_9PROT</name>
<dbReference type="Gene3D" id="3.30.1840.10">
    <property type="entry name" value="Polyphosphate kinase middle domain"/>
    <property type="match status" value="1"/>
</dbReference>
<dbReference type="SUPFAM" id="SSF56024">
    <property type="entry name" value="Phospholipase D/nuclease"/>
    <property type="match status" value="2"/>
</dbReference>
<dbReference type="NCBIfam" id="TIGR03705">
    <property type="entry name" value="poly_P_kin"/>
    <property type="match status" value="1"/>
</dbReference>
<dbReference type="InterPro" id="IPR025200">
    <property type="entry name" value="PPK_C_dom2"/>
</dbReference>
<dbReference type="InterPro" id="IPR025198">
    <property type="entry name" value="PPK_N_dom"/>
</dbReference>
<dbReference type="NCBIfam" id="NF003919">
    <property type="entry name" value="PRK05443.1-4"/>
    <property type="match status" value="1"/>
</dbReference>
<dbReference type="Pfam" id="PF13089">
    <property type="entry name" value="PP_kinase_N"/>
    <property type="match status" value="1"/>
</dbReference>
<dbReference type="Pfam" id="PF13090">
    <property type="entry name" value="PP_kinase_C"/>
    <property type="match status" value="1"/>
</dbReference>
<keyword evidence="1 6" id="KW-0597">Phosphoprotein</keyword>
<dbReference type="Pfam" id="PF02503">
    <property type="entry name" value="PP_kinase"/>
    <property type="match status" value="1"/>
</dbReference>
<dbReference type="InterPro" id="IPR041108">
    <property type="entry name" value="PP_kinase_C_1"/>
</dbReference>
<evidence type="ECO:0000256" key="2">
    <source>
        <dbReference type="ARBA" id="ARBA00022679"/>
    </source>
</evidence>
<proteinExistence type="inferred from homology"/>
<comment type="catalytic activity">
    <reaction evidence="6 7">
        <text>[phosphate](n) + ATP = [phosphate](n+1) + ADP</text>
        <dbReference type="Rhea" id="RHEA:19573"/>
        <dbReference type="Rhea" id="RHEA-COMP:9859"/>
        <dbReference type="Rhea" id="RHEA-COMP:14280"/>
        <dbReference type="ChEBI" id="CHEBI:16838"/>
        <dbReference type="ChEBI" id="CHEBI:30616"/>
        <dbReference type="ChEBI" id="CHEBI:456216"/>
        <dbReference type="EC" id="2.7.4.1"/>
    </reaction>
</comment>
<dbReference type="PANTHER" id="PTHR30218">
    <property type="entry name" value="POLYPHOSPHATE KINASE"/>
    <property type="match status" value="1"/>
</dbReference>
<dbReference type="NCBIfam" id="NF003921">
    <property type="entry name" value="PRK05443.2-2"/>
    <property type="match status" value="1"/>
</dbReference>
<accession>A0ABU9YGK8</accession>
<dbReference type="NCBIfam" id="NF003918">
    <property type="entry name" value="PRK05443.1-2"/>
    <property type="match status" value="1"/>
</dbReference>
<feature type="binding site" evidence="6">
    <location>
        <position position="690"/>
    </location>
    <ligand>
        <name>ATP</name>
        <dbReference type="ChEBI" id="CHEBI:30616"/>
    </ligand>
</feature>
<reference evidence="13 14" key="1">
    <citation type="submission" date="2024-03" db="EMBL/GenBank/DDBJ databases">
        <title>High-quality draft genome sequencing of Tistrella sp. BH-R2-4.</title>
        <authorList>
            <person name="Dong C."/>
        </authorList>
    </citation>
    <scope>NUCLEOTIDE SEQUENCE [LARGE SCALE GENOMIC DNA]</scope>
    <source>
        <strain evidence="13 14">BH-R2-4</strain>
    </source>
</reference>
<evidence type="ECO:0000259" key="10">
    <source>
        <dbReference type="Pfam" id="PF13089"/>
    </source>
</evidence>
<sequence>MSTEPRTAKSDAVATPAEHDATDAAMPLERTAATASERAVPADPDIGTAQALVEPLVTEQPVPVTTETAAEVEARAVAAATRAADPLPPPPAPAARPQRGQRRIDINSPQRFINRELSWLAFNNRVLEESWNTRHPLLERVRFLSISANNLDEFYMVRVAGLWSQVEMGIELIGQDGLSPAQQLRQIRQRTHETMREQQRSVRALRRDLKEQGIRVVSPSELTKKERVWLDAHFRNQIFPVLTPLAVDPAHPFPFIPNGGLALVLDLRRKADGTLMNALVRLPAQVGRFVRLPETDEVRVIGIEDTILLLIDGLFPGYDVIASGEFRVLRDSDLEIEEEAEDLVRLFESALKRRRRGSVIHLEIDDEMPEGLRNFVSGQLGVKSPDMVVVTAMPGMADIRQLIIDDRPDLKFSSYNSRFPERIREHGGDCFAAIRQKDMIVHHPYESFDVVVQFLRQAAADPAVVAIKQTLYRTSNDSPIVKALVAAAEAGKTVTALVELKARFDEEANIRWARDLERAGVQVVYGFIALKTHAKVSLVVRREGEGLNTYVHFGTGNYHPITAKVYTDLSYFTDNPDVCRDAAYLFNYLTGYAEPTHFEKLAISPRGVRLRLLELIDAEIANAQAGLPAAIWVKLNSLVDPLTIDALYRASQAGVEVELIIRGICCLRPGVPGLSERIRVKSIVGRFLEHSRIICFGNGQALPSPQAKVFISSADWMPRNFDRRVETLVPIENPTVQQQVLDQIMVANLKDTLQSWTLGPDGVYKRMAPVGEGFSAHTYFMTNPSLSGRGKALRKRGEVPHLSLT</sequence>
<feature type="domain" description="Polyphosphate kinase N-terminal" evidence="10">
    <location>
        <begin position="112"/>
        <end position="216"/>
    </location>
</feature>
<evidence type="ECO:0000259" key="11">
    <source>
        <dbReference type="Pfam" id="PF13090"/>
    </source>
</evidence>
<feature type="domain" description="Polyphosphate kinase C-terminal" evidence="12">
    <location>
        <begin position="430"/>
        <end position="594"/>
    </location>
</feature>
<feature type="binding site" evidence="6">
    <location>
        <position position="566"/>
    </location>
    <ligand>
        <name>ATP</name>
        <dbReference type="ChEBI" id="CHEBI:30616"/>
    </ligand>
</feature>
<evidence type="ECO:0000256" key="1">
    <source>
        <dbReference type="ARBA" id="ARBA00022553"/>
    </source>
</evidence>
<keyword evidence="4 6" id="KW-0418">Kinase</keyword>
<comment type="function">
    <text evidence="6 7">Catalyzes the reversible transfer of the terminal phosphate of ATP to form a long-chain polyphosphate (polyP).</text>
</comment>
<evidence type="ECO:0000259" key="9">
    <source>
        <dbReference type="Pfam" id="PF02503"/>
    </source>
</evidence>
<keyword evidence="6" id="KW-0479">Metal-binding</keyword>
<feature type="region of interest" description="Disordered" evidence="8">
    <location>
        <begin position="1"/>
        <end position="47"/>
    </location>
</feature>
<evidence type="ECO:0000256" key="4">
    <source>
        <dbReference type="ARBA" id="ARBA00022777"/>
    </source>
</evidence>
<dbReference type="InterPro" id="IPR024953">
    <property type="entry name" value="PP_kinase_middle"/>
</dbReference>
<dbReference type="PANTHER" id="PTHR30218:SF0">
    <property type="entry name" value="POLYPHOSPHATE KINASE"/>
    <property type="match status" value="1"/>
</dbReference>
<dbReference type="EMBL" id="JBBKTW010000002">
    <property type="protein sequence ID" value="MEN2987934.1"/>
    <property type="molecule type" value="Genomic_DNA"/>
</dbReference>
<feature type="active site" description="Phosphohistidine intermediate" evidence="6">
    <location>
        <position position="533"/>
    </location>
</feature>
<keyword evidence="3 6" id="KW-0547">Nucleotide-binding</keyword>
<dbReference type="Gene3D" id="1.20.58.310">
    <property type="entry name" value="Polyphosphate kinase N-terminal domain"/>
    <property type="match status" value="1"/>
</dbReference>
<dbReference type="CDD" id="cd09168">
    <property type="entry name" value="PLDc_PaPPK1_C2_like"/>
    <property type="match status" value="1"/>
</dbReference>
<feature type="binding site" evidence="6">
    <location>
        <position position="473"/>
    </location>
    <ligand>
        <name>Mg(2+)</name>
        <dbReference type="ChEBI" id="CHEBI:18420"/>
    </ligand>
</feature>
<comment type="similarity">
    <text evidence="6 7">Belongs to the polyphosphate kinase 1 (PPK1) family.</text>
</comment>
<dbReference type="NCBIfam" id="NF003917">
    <property type="entry name" value="PRK05443.1-1"/>
    <property type="match status" value="1"/>
</dbReference>
<evidence type="ECO:0000313" key="14">
    <source>
        <dbReference type="Proteomes" id="UP001413721"/>
    </source>
</evidence>
<dbReference type="InterPro" id="IPR003414">
    <property type="entry name" value="PP_kinase"/>
</dbReference>
<dbReference type="HAMAP" id="MF_00347">
    <property type="entry name" value="Polyphosphate_kinase"/>
    <property type="match status" value="1"/>
</dbReference>
<dbReference type="EC" id="2.7.4.1" evidence="6 7"/>
<dbReference type="Gene3D" id="3.30.870.10">
    <property type="entry name" value="Endonuclease Chain A"/>
    <property type="match status" value="2"/>
</dbReference>
<evidence type="ECO:0000256" key="7">
    <source>
        <dbReference type="RuleBase" id="RU003800"/>
    </source>
</evidence>
<feature type="binding site" evidence="6">
    <location>
        <position position="662"/>
    </location>
    <ligand>
        <name>ATP</name>
        <dbReference type="ChEBI" id="CHEBI:30616"/>
    </ligand>
</feature>
<feature type="domain" description="Polyphosphate kinase C-terminal" evidence="11">
    <location>
        <begin position="601"/>
        <end position="768"/>
    </location>
</feature>
<comment type="PTM">
    <text evidence="6 7">An intermediate of this reaction is the autophosphorylated ppk in which a phosphate is covalently linked to a histidine residue through a N-P bond.</text>
</comment>
<evidence type="ECO:0000259" key="12">
    <source>
        <dbReference type="Pfam" id="PF17941"/>
    </source>
</evidence>
<evidence type="ECO:0000256" key="5">
    <source>
        <dbReference type="ARBA" id="ARBA00022840"/>
    </source>
</evidence>
<dbReference type="InterPro" id="IPR036830">
    <property type="entry name" value="PP_kinase_middle_dom_sf"/>
</dbReference>
<keyword evidence="6" id="KW-0460">Magnesium</keyword>
<evidence type="ECO:0000256" key="8">
    <source>
        <dbReference type="SAM" id="MobiDB-lite"/>
    </source>
</evidence>
<evidence type="ECO:0000256" key="3">
    <source>
        <dbReference type="ARBA" id="ARBA00022741"/>
    </source>
</evidence>
<keyword evidence="2 6" id="KW-0808">Transferase</keyword>
<dbReference type="Pfam" id="PF17941">
    <property type="entry name" value="PP_kinase_C_1"/>
    <property type="match status" value="1"/>
</dbReference>
<dbReference type="SUPFAM" id="SSF143724">
    <property type="entry name" value="PHP14-like"/>
    <property type="match status" value="1"/>
</dbReference>
<keyword evidence="14" id="KW-1185">Reference proteome</keyword>
<protein>
    <recommendedName>
        <fullName evidence="6 7">Polyphosphate kinase</fullName>
        <ecNumber evidence="6 7">2.7.4.1</ecNumber>
    </recommendedName>
    <alternativeName>
        <fullName evidence="6">ATP-polyphosphate phosphotransferase</fullName>
    </alternativeName>
    <alternativeName>
        <fullName evidence="6">Polyphosphoric acid kinase</fullName>
    </alternativeName>
</protein>
<organism evidence="13 14">
    <name type="scientific">Tistrella arctica</name>
    <dbReference type="NCBI Taxonomy" id="3133430"/>
    <lineage>
        <taxon>Bacteria</taxon>
        <taxon>Pseudomonadati</taxon>
        <taxon>Pseudomonadota</taxon>
        <taxon>Alphaproteobacteria</taxon>
        <taxon>Geminicoccales</taxon>
        <taxon>Geminicoccaceae</taxon>
        <taxon>Tistrella</taxon>
    </lineage>
</organism>